<name>A0A240C0X8_9STAP</name>
<dbReference type="NCBIfam" id="NF009248">
    <property type="entry name" value="PRK12600.1"/>
    <property type="match status" value="1"/>
</dbReference>
<evidence type="ECO:0000313" key="11">
    <source>
        <dbReference type="EMBL" id="SNW00973.1"/>
    </source>
</evidence>
<accession>A0A240C0X8</accession>
<evidence type="ECO:0000313" key="10">
    <source>
        <dbReference type="EMBL" id="GGA91327.1"/>
    </source>
</evidence>
<evidence type="ECO:0000256" key="9">
    <source>
        <dbReference type="SAM" id="Phobius"/>
    </source>
</evidence>
<keyword evidence="13" id="KW-1185">Reference proteome</keyword>
<evidence type="ECO:0000256" key="3">
    <source>
        <dbReference type="ARBA" id="ARBA00022448"/>
    </source>
</evidence>
<dbReference type="PANTHER" id="PTHR34702">
    <property type="entry name" value="NA(+)/H(+) ANTIPORTER SUBUNIT F1"/>
    <property type="match status" value="1"/>
</dbReference>
<reference evidence="11 12" key="2">
    <citation type="submission" date="2017-06" db="EMBL/GenBank/DDBJ databases">
        <authorList>
            <consortium name="Pathogen Informatics"/>
        </authorList>
    </citation>
    <scope>NUCLEOTIDE SEQUENCE [LARGE SCALE GENOMIC DNA]</scope>
    <source>
        <strain evidence="11 12">NCTC13833</strain>
    </source>
</reference>
<keyword evidence="5 9" id="KW-0812">Transmembrane</keyword>
<proteinExistence type="inferred from homology"/>
<evidence type="ECO:0000256" key="4">
    <source>
        <dbReference type="ARBA" id="ARBA00022475"/>
    </source>
</evidence>
<organism evidence="11 12">
    <name type="scientific">Staphylococcus muscae</name>
    <dbReference type="NCBI Taxonomy" id="1294"/>
    <lineage>
        <taxon>Bacteria</taxon>
        <taxon>Bacillati</taxon>
        <taxon>Bacillota</taxon>
        <taxon>Bacilli</taxon>
        <taxon>Bacillales</taxon>
        <taxon>Staphylococcaceae</taxon>
        <taxon>Staphylococcus</taxon>
    </lineage>
</organism>
<reference evidence="10" key="1">
    <citation type="journal article" date="2014" name="Int. J. Syst. Evol. Microbiol.">
        <title>Complete genome of a new Firmicutes species belonging to the dominant human colonic microbiota ('Ruminococcus bicirculans') reveals two chromosomes and a selective capacity to utilize plant glucans.</title>
        <authorList>
            <consortium name="NISC Comparative Sequencing Program"/>
            <person name="Wegmann U."/>
            <person name="Louis P."/>
            <person name="Goesmann A."/>
            <person name="Henrissat B."/>
            <person name="Duncan S.H."/>
            <person name="Flint H.J."/>
        </authorList>
    </citation>
    <scope>NUCLEOTIDE SEQUENCE</scope>
    <source>
        <strain evidence="10">CCM 4175</strain>
    </source>
</reference>
<feature type="transmembrane region" description="Helical" evidence="9">
    <location>
        <begin position="36"/>
        <end position="57"/>
    </location>
</feature>
<dbReference type="PANTHER" id="PTHR34702:SF1">
    <property type="entry name" value="NA(+)_H(+) ANTIPORTER SUBUNIT F"/>
    <property type="match status" value="1"/>
</dbReference>
<feature type="transmembrane region" description="Helical" evidence="9">
    <location>
        <begin position="63"/>
        <end position="84"/>
    </location>
</feature>
<dbReference type="PIRSF" id="PIRSF028784">
    <property type="entry name" value="MrpF"/>
    <property type="match status" value="1"/>
</dbReference>
<keyword evidence="6 9" id="KW-1133">Transmembrane helix</keyword>
<comment type="subcellular location">
    <subcellularLocation>
        <location evidence="1 8">Cell membrane</location>
        <topology evidence="1 8">Multi-pass membrane protein</topology>
    </subcellularLocation>
</comment>
<evidence type="ECO:0000313" key="12">
    <source>
        <dbReference type="Proteomes" id="UP000243706"/>
    </source>
</evidence>
<dbReference type="Pfam" id="PF04066">
    <property type="entry name" value="MrpF_PhaF"/>
    <property type="match status" value="1"/>
</dbReference>
<dbReference type="Proteomes" id="UP000243706">
    <property type="component" value="Chromosome 1"/>
</dbReference>
<reference evidence="10" key="4">
    <citation type="submission" date="2024-05" db="EMBL/GenBank/DDBJ databases">
        <authorList>
            <person name="Sun Q."/>
            <person name="Sedlacek I."/>
        </authorList>
    </citation>
    <scope>NUCLEOTIDE SEQUENCE</scope>
    <source>
        <strain evidence="10">CCM 4175</strain>
    </source>
</reference>
<evidence type="ECO:0000256" key="6">
    <source>
        <dbReference type="ARBA" id="ARBA00022989"/>
    </source>
</evidence>
<evidence type="ECO:0000256" key="2">
    <source>
        <dbReference type="ARBA" id="ARBA00009212"/>
    </source>
</evidence>
<feature type="transmembrane region" description="Helical" evidence="9">
    <location>
        <begin position="6"/>
        <end position="24"/>
    </location>
</feature>
<keyword evidence="8" id="KW-0406">Ion transport</keyword>
<dbReference type="InterPro" id="IPR007208">
    <property type="entry name" value="MrpF/PhaF-like"/>
</dbReference>
<dbReference type="GO" id="GO:0015385">
    <property type="term" value="F:sodium:proton antiporter activity"/>
    <property type="evidence" value="ECO:0007669"/>
    <property type="project" value="TreeGrafter"/>
</dbReference>
<evidence type="ECO:0000256" key="1">
    <source>
        <dbReference type="ARBA" id="ARBA00004651"/>
    </source>
</evidence>
<dbReference type="Proteomes" id="UP000652995">
    <property type="component" value="Unassembled WGS sequence"/>
</dbReference>
<gene>
    <name evidence="11" type="primary">mnhF</name>
    <name evidence="10" type="synonym">mnhF1</name>
    <name evidence="10" type="ORF">GCM10007183_14440</name>
    <name evidence="11" type="ORF">SAMEA4412661_00582</name>
</gene>
<dbReference type="EMBL" id="LT906464">
    <property type="protein sequence ID" value="SNW00973.1"/>
    <property type="molecule type" value="Genomic_DNA"/>
</dbReference>
<evidence type="ECO:0000313" key="13">
    <source>
        <dbReference type="Proteomes" id="UP000652995"/>
    </source>
</evidence>
<keyword evidence="3 8" id="KW-0813">Transport</keyword>
<dbReference type="AlphaFoldDB" id="A0A240C0X8"/>
<dbReference type="EMBL" id="BMCB01000007">
    <property type="protein sequence ID" value="GGA91327.1"/>
    <property type="molecule type" value="Genomic_DNA"/>
</dbReference>
<protein>
    <submittedName>
        <fullName evidence="11">Monovalent cation/H+ antiporter subunit F</fullName>
    </submittedName>
    <submittedName>
        <fullName evidence="10">Na(+)/H(+) antiporter subunit F1</fullName>
    </submittedName>
</protein>
<sequence>MMNYDIFIIIALVIVVLSILAILVRVIMGPSLPDRVVALDAIGIQLMAVIGLFSIILGTRYMIVAILLIGILAFLGTAVFAKFMDKGEVIEHDRNNRD</sequence>
<reference evidence="13" key="3">
    <citation type="journal article" date="2019" name="Int. J. Syst. Evol. Microbiol.">
        <title>The Global Catalogue of Microorganisms (GCM) 10K type strain sequencing project: providing services to taxonomists for standard genome sequencing and annotation.</title>
        <authorList>
            <consortium name="The Broad Institute Genomics Platform"/>
            <consortium name="The Broad Institute Genome Sequencing Center for Infectious Disease"/>
            <person name="Wu L."/>
            <person name="Ma J."/>
        </authorList>
    </citation>
    <scope>NUCLEOTIDE SEQUENCE [LARGE SCALE GENOMIC DNA]</scope>
    <source>
        <strain evidence="13">CCM 4175</strain>
    </source>
</reference>
<keyword evidence="8" id="KW-0050">Antiport</keyword>
<keyword evidence="4 8" id="KW-1003">Cell membrane</keyword>
<keyword evidence="7 8" id="KW-0472">Membrane</keyword>
<evidence type="ECO:0000256" key="7">
    <source>
        <dbReference type="ARBA" id="ARBA00023136"/>
    </source>
</evidence>
<comment type="similarity">
    <text evidence="2 8">Belongs to the CPA3 antiporters (TC 2.A.63) subunit F family.</text>
</comment>
<evidence type="ECO:0000256" key="8">
    <source>
        <dbReference type="PIRNR" id="PIRNR028784"/>
    </source>
</evidence>
<dbReference type="GO" id="GO:0005886">
    <property type="term" value="C:plasma membrane"/>
    <property type="evidence" value="ECO:0007669"/>
    <property type="project" value="UniProtKB-SubCell"/>
</dbReference>
<evidence type="ECO:0000256" key="5">
    <source>
        <dbReference type="ARBA" id="ARBA00022692"/>
    </source>
</evidence>